<dbReference type="Pfam" id="PF04127">
    <property type="entry name" value="DFP"/>
    <property type="match status" value="1"/>
</dbReference>
<feature type="domain" description="Flavoprotein" evidence="5">
    <location>
        <begin position="4"/>
        <end position="175"/>
    </location>
</feature>
<keyword evidence="3 4" id="KW-0288">FMN</keyword>
<comment type="caution">
    <text evidence="3">Lacks conserved residue(s) required for the propagation of feature annotation.</text>
</comment>
<dbReference type="GO" id="GO:0015941">
    <property type="term" value="P:pantothenate catabolic process"/>
    <property type="evidence" value="ECO:0007669"/>
    <property type="project" value="InterPro"/>
</dbReference>
<accession>A0A238K9B3</accession>
<dbReference type="InterPro" id="IPR003382">
    <property type="entry name" value="Flavoprotein"/>
</dbReference>
<reference evidence="8" key="1">
    <citation type="submission" date="2017-05" db="EMBL/GenBank/DDBJ databases">
        <authorList>
            <person name="Rodrigo-Torres L."/>
            <person name="Arahal R. D."/>
            <person name="Lucena T."/>
        </authorList>
    </citation>
    <scope>NUCLEOTIDE SEQUENCE [LARGE SCALE GENOMIC DNA]</scope>
    <source>
        <strain evidence="8">CECT 8868</strain>
    </source>
</reference>
<keyword evidence="3 4" id="KW-0285">Flavoprotein</keyword>
<dbReference type="EC" id="4.1.1.36" evidence="3"/>
<dbReference type="EC" id="6.3.2.5" evidence="3"/>
<dbReference type="RefSeq" id="WP_093996253.1">
    <property type="nucleotide sequence ID" value="NZ_FXYD01000003.1"/>
</dbReference>
<dbReference type="EMBL" id="FXYD01000003">
    <property type="protein sequence ID" value="SMX39067.1"/>
    <property type="molecule type" value="Genomic_DNA"/>
</dbReference>
<feature type="binding site" evidence="3">
    <location>
        <position position="275"/>
    </location>
    <ligand>
        <name>CTP</name>
        <dbReference type="ChEBI" id="CHEBI:37563"/>
    </ligand>
</feature>
<feature type="domain" description="DNA/pantothenate metabolism flavoprotein C-terminal" evidence="6">
    <location>
        <begin position="183"/>
        <end position="392"/>
    </location>
</feature>
<keyword evidence="2 3" id="KW-0456">Lyase</keyword>
<protein>
    <recommendedName>
        <fullName evidence="3">Coenzyme A biosynthesis bifunctional protein CoaBC</fullName>
    </recommendedName>
    <alternativeName>
        <fullName evidence="3">DNA/pantothenate metabolism flavoprotein</fullName>
    </alternativeName>
    <alternativeName>
        <fullName evidence="3">Phosphopantothenoylcysteine synthetase/decarboxylase</fullName>
        <shortName evidence="3">PPCS-PPCDC</shortName>
    </alternativeName>
    <domain>
        <recommendedName>
            <fullName evidence="3">Phosphopantothenoylcysteine decarboxylase</fullName>
            <shortName evidence="3">PPC decarboxylase</shortName>
            <shortName evidence="3">PPC-DC</shortName>
            <ecNumber evidence="3">4.1.1.36</ecNumber>
        </recommendedName>
        <alternativeName>
            <fullName evidence="3">CoaC</fullName>
        </alternativeName>
    </domain>
    <domain>
        <recommendedName>
            <fullName evidence="3">Phosphopantothenate--cysteine ligase</fullName>
            <ecNumber evidence="3">6.3.2.5</ecNumber>
        </recommendedName>
        <alternativeName>
            <fullName evidence="3">CoaB</fullName>
        </alternativeName>
        <alternativeName>
            <fullName evidence="3">Phosphopantothenoylcysteine synthetase</fullName>
            <shortName evidence="3">PPC synthetase</shortName>
            <shortName evidence="3">PPC-S</shortName>
        </alternativeName>
    </domain>
</protein>
<comment type="pathway">
    <text evidence="3 4">Cofactor biosynthesis; coenzyme A biosynthesis; CoA from (R)-pantothenate: step 3/5.</text>
</comment>
<keyword evidence="1 3" id="KW-0210">Decarboxylase</keyword>
<evidence type="ECO:0000256" key="2">
    <source>
        <dbReference type="ARBA" id="ARBA00023239"/>
    </source>
</evidence>
<evidence type="ECO:0000313" key="8">
    <source>
        <dbReference type="Proteomes" id="UP000203464"/>
    </source>
</evidence>
<feature type="binding site" evidence="3">
    <location>
        <begin position="302"/>
        <end position="305"/>
    </location>
    <ligand>
        <name>CTP</name>
        <dbReference type="ChEBI" id="CHEBI:37563"/>
    </ligand>
</feature>
<keyword evidence="3" id="KW-0479">Metal-binding</keyword>
<dbReference type="GO" id="GO:0004632">
    <property type="term" value="F:phosphopantothenate--cysteine ligase activity"/>
    <property type="evidence" value="ECO:0007669"/>
    <property type="project" value="UniProtKB-UniRule"/>
</dbReference>
<feature type="binding site" evidence="3">
    <location>
        <position position="335"/>
    </location>
    <ligand>
        <name>CTP</name>
        <dbReference type="ChEBI" id="CHEBI:37563"/>
    </ligand>
</feature>
<comment type="function">
    <text evidence="3">Catalyzes two sequential steps in the biosynthesis of coenzyme A. In the first step cysteine is conjugated to 4'-phosphopantothenate to form 4-phosphopantothenoylcysteine. In the second step the latter compound is decarboxylated to form 4'-phosphopantotheine.</text>
</comment>
<gene>
    <name evidence="3 7" type="primary">coaBC</name>
    <name evidence="7" type="ORF">OCA8868_01817</name>
</gene>
<feature type="binding site" evidence="3">
    <location>
        <position position="321"/>
    </location>
    <ligand>
        <name>CTP</name>
        <dbReference type="ChEBI" id="CHEBI:37563"/>
    </ligand>
</feature>
<sequence>MAGKKILLIIGGGIAAFKSLDLIRRLRERGHSVTPVLTNAATEFVTPLSVSALAGEKVYQDLFDLNDEAEMGHIELSRAADLVVVAPATADLMAKMAAGLANDLASTLLMATDKRVLIAPSMNVRMWEHAATQRNLKILLEDGILICGPNEGDMACGEFGFGRMAEPLEIVGAVETAVNDGPLKGRHILVTSGPTHEPIDPVRYIANRSSGAQGTSIARALLSLGAQVTFVTGPADKAAPMGVDLVEVQTADQMLEAVNSALPADAAIFAAAVADWRVANAADQKIKKDGNGLPVLEFAENPDILASVCAGKQKPKLVVGFAAETQNVIENATAKRKRKGCDWIVANDVSPSTGIMGGSENDVTLISEDGAENWPRMGKDQVAQRLAEKIAEALG</sequence>
<feature type="active site" description="Proton donor" evidence="3">
    <location>
        <position position="156"/>
    </location>
</feature>
<comment type="pathway">
    <text evidence="3 4">Cofactor biosynthesis; coenzyme A biosynthesis; CoA from (R)-pantothenate: step 2/5.</text>
</comment>
<comment type="function">
    <text evidence="4">Catalyzes two steps in the biosynthesis of coenzyme A. In the first step cysteine is conjugated to 4'-phosphopantothenate to form 4-phosphopantothenoylcysteine, in the latter compound is decarboxylated to form 4'-phosphopantotheine.</text>
</comment>
<dbReference type="InterPro" id="IPR036551">
    <property type="entry name" value="Flavin_trans-like"/>
</dbReference>
<dbReference type="HAMAP" id="MF_02225">
    <property type="entry name" value="CoaBC"/>
    <property type="match status" value="1"/>
</dbReference>
<feature type="binding site" evidence="3">
    <location>
        <position position="285"/>
    </location>
    <ligand>
        <name>CTP</name>
        <dbReference type="ChEBI" id="CHEBI:37563"/>
    </ligand>
</feature>
<dbReference type="InterPro" id="IPR005252">
    <property type="entry name" value="CoaBC"/>
</dbReference>
<name>A0A238K9B3_9RHOB</name>
<dbReference type="Gene3D" id="3.40.50.10300">
    <property type="entry name" value="CoaB-like"/>
    <property type="match status" value="1"/>
</dbReference>
<comment type="cofactor">
    <cofactor evidence="3">
        <name>Mg(2+)</name>
        <dbReference type="ChEBI" id="CHEBI:18420"/>
    </cofactor>
</comment>
<comment type="similarity">
    <text evidence="3 4">In the C-terminal section; belongs to the PPC synthetase family.</text>
</comment>
<comment type="similarity">
    <text evidence="3 4">In the N-terminal section; belongs to the HFCD (homo-oligomeric flavin containing Cys decarboxylase) superfamily.</text>
</comment>
<evidence type="ECO:0000313" key="7">
    <source>
        <dbReference type="EMBL" id="SMX39067.1"/>
    </source>
</evidence>
<dbReference type="Gene3D" id="3.40.50.1950">
    <property type="entry name" value="Flavin prenyltransferase-like"/>
    <property type="match status" value="1"/>
</dbReference>
<dbReference type="Proteomes" id="UP000203464">
    <property type="component" value="Unassembled WGS sequence"/>
</dbReference>
<evidence type="ECO:0000256" key="1">
    <source>
        <dbReference type="ARBA" id="ARBA00022793"/>
    </source>
</evidence>
<keyword evidence="3" id="KW-0460">Magnesium</keyword>
<feature type="region of interest" description="Phosphopantothenate--cysteine ligase" evidence="3">
    <location>
        <begin position="188"/>
        <end position="395"/>
    </location>
</feature>
<dbReference type="Pfam" id="PF02441">
    <property type="entry name" value="Flavoprotein"/>
    <property type="match status" value="1"/>
</dbReference>
<dbReference type="PANTHER" id="PTHR14359:SF6">
    <property type="entry name" value="PHOSPHOPANTOTHENOYLCYSTEINE DECARBOXYLASE"/>
    <property type="match status" value="1"/>
</dbReference>
<feature type="region of interest" description="Phosphopantothenoylcysteine decarboxylase" evidence="3">
    <location>
        <begin position="1"/>
        <end position="187"/>
    </location>
</feature>
<dbReference type="GO" id="GO:0071513">
    <property type="term" value="C:phosphopantothenoylcysteine decarboxylase complex"/>
    <property type="evidence" value="ECO:0007669"/>
    <property type="project" value="TreeGrafter"/>
</dbReference>
<dbReference type="AlphaFoldDB" id="A0A238K9B3"/>
<evidence type="ECO:0000256" key="4">
    <source>
        <dbReference type="RuleBase" id="RU364078"/>
    </source>
</evidence>
<dbReference type="OrthoDB" id="9802554at2"/>
<feature type="binding site" evidence="3">
    <location>
        <position position="339"/>
    </location>
    <ligand>
        <name>CTP</name>
        <dbReference type="ChEBI" id="CHEBI:37563"/>
    </ligand>
</feature>
<dbReference type="InterPro" id="IPR035929">
    <property type="entry name" value="CoaB-like_sf"/>
</dbReference>
<keyword evidence="3 4" id="KW-0436">Ligase</keyword>
<comment type="catalytic activity">
    <reaction evidence="3 4">
        <text>(R)-4'-phosphopantothenate + L-cysteine + CTP = N-[(R)-4-phosphopantothenoyl]-L-cysteine + CMP + diphosphate + H(+)</text>
        <dbReference type="Rhea" id="RHEA:19397"/>
        <dbReference type="ChEBI" id="CHEBI:10986"/>
        <dbReference type="ChEBI" id="CHEBI:15378"/>
        <dbReference type="ChEBI" id="CHEBI:33019"/>
        <dbReference type="ChEBI" id="CHEBI:35235"/>
        <dbReference type="ChEBI" id="CHEBI:37563"/>
        <dbReference type="ChEBI" id="CHEBI:59458"/>
        <dbReference type="ChEBI" id="CHEBI:60377"/>
        <dbReference type="EC" id="6.3.2.5"/>
    </reaction>
</comment>
<dbReference type="SUPFAM" id="SSF102645">
    <property type="entry name" value="CoaB-like"/>
    <property type="match status" value="1"/>
</dbReference>
<dbReference type="SUPFAM" id="SSF52507">
    <property type="entry name" value="Homo-oligomeric flavin-containing Cys decarboxylases, HFCD"/>
    <property type="match status" value="1"/>
</dbReference>
<evidence type="ECO:0000259" key="5">
    <source>
        <dbReference type="Pfam" id="PF02441"/>
    </source>
</evidence>
<evidence type="ECO:0000256" key="3">
    <source>
        <dbReference type="HAMAP-Rule" id="MF_02225"/>
    </source>
</evidence>
<dbReference type="NCBIfam" id="TIGR00521">
    <property type="entry name" value="coaBC_dfp"/>
    <property type="match status" value="1"/>
</dbReference>
<dbReference type="GO" id="GO:0004633">
    <property type="term" value="F:phosphopantothenoylcysteine decarboxylase activity"/>
    <property type="evidence" value="ECO:0007669"/>
    <property type="project" value="UniProtKB-UniRule"/>
</dbReference>
<dbReference type="InterPro" id="IPR007085">
    <property type="entry name" value="DNA/pantothenate-metab_flavo_C"/>
</dbReference>
<keyword evidence="8" id="KW-1185">Reference proteome</keyword>
<keyword evidence="3" id="KW-0511">Multifunctional enzyme</keyword>
<proteinExistence type="inferred from homology"/>
<dbReference type="PANTHER" id="PTHR14359">
    <property type="entry name" value="HOMO-OLIGOMERIC FLAVIN CONTAINING CYS DECARBOXYLASE FAMILY"/>
    <property type="match status" value="1"/>
</dbReference>
<evidence type="ECO:0000259" key="6">
    <source>
        <dbReference type="Pfam" id="PF04127"/>
    </source>
</evidence>
<comment type="catalytic activity">
    <reaction evidence="3 4">
        <text>N-[(R)-4-phosphopantothenoyl]-L-cysteine + H(+) = (R)-4'-phosphopantetheine + CO2</text>
        <dbReference type="Rhea" id="RHEA:16793"/>
        <dbReference type="ChEBI" id="CHEBI:15378"/>
        <dbReference type="ChEBI" id="CHEBI:16526"/>
        <dbReference type="ChEBI" id="CHEBI:59458"/>
        <dbReference type="ChEBI" id="CHEBI:61723"/>
        <dbReference type="EC" id="4.1.1.36"/>
    </reaction>
</comment>
<organism evidence="7 8">
    <name type="scientific">Octadecabacter ascidiaceicola</name>
    <dbReference type="NCBI Taxonomy" id="1655543"/>
    <lineage>
        <taxon>Bacteria</taxon>
        <taxon>Pseudomonadati</taxon>
        <taxon>Pseudomonadota</taxon>
        <taxon>Alphaproteobacteria</taxon>
        <taxon>Rhodobacterales</taxon>
        <taxon>Roseobacteraceae</taxon>
        <taxon>Octadecabacter</taxon>
    </lineage>
</organism>
<dbReference type="GO" id="GO:0046872">
    <property type="term" value="F:metal ion binding"/>
    <property type="evidence" value="ECO:0007669"/>
    <property type="project" value="UniProtKB-KW"/>
</dbReference>
<comment type="cofactor">
    <cofactor evidence="3">
        <name>FMN</name>
        <dbReference type="ChEBI" id="CHEBI:58210"/>
    </cofactor>
    <text evidence="3">Binds 1 FMN per subunit.</text>
</comment>
<dbReference type="GO" id="GO:0015937">
    <property type="term" value="P:coenzyme A biosynthetic process"/>
    <property type="evidence" value="ECO:0007669"/>
    <property type="project" value="UniProtKB-UniRule"/>
</dbReference>
<dbReference type="GO" id="GO:0010181">
    <property type="term" value="F:FMN binding"/>
    <property type="evidence" value="ECO:0007669"/>
    <property type="project" value="UniProtKB-UniRule"/>
</dbReference>
<dbReference type="UniPathway" id="UPA00241">
    <property type="reaction ID" value="UER00353"/>
</dbReference>